<keyword evidence="2" id="KW-0677">Repeat</keyword>
<protein>
    <recommendedName>
        <fullName evidence="5">Protein kinase domain-containing protein</fullName>
    </recommendedName>
</protein>
<keyword evidence="3" id="KW-0675">Receptor</keyword>
<dbReference type="Proteomes" id="UP000007305">
    <property type="component" value="Chromosome 5"/>
</dbReference>
<sequence>MHHECVSPIVHRDVKTSNILLDSEFWAKVADFGLARMLAEAGAPETMSVVAGSFSYMAPIDFISAHFLFVRFWPLQIARTGLLSKLRFHFFWINLKLGFLGEQRVGQDLIGLQGAIFERRFGARDLPWI</sequence>
<dbReference type="PANTHER" id="PTHR48056">
    <property type="entry name" value="LRR RECEPTOR-LIKE SERINE/THREONINE-PROTEIN KINASE-RELATED"/>
    <property type="match status" value="1"/>
</dbReference>
<dbReference type="Pfam" id="PF00069">
    <property type="entry name" value="Pkinase"/>
    <property type="match status" value="1"/>
</dbReference>
<evidence type="ECO:0000313" key="6">
    <source>
        <dbReference type="EnsemblPlants" id="Zm00001eb230030_P001"/>
    </source>
</evidence>
<dbReference type="GO" id="GO:0004672">
    <property type="term" value="F:protein kinase activity"/>
    <property type="evidence" value="ECO:0007669"/>
    <property type="project" value="InterPro"/>
</dbReference>
<accession>A0A804PEM0</accession>
<reference evidence="7" key="1">
    <citation type="journal article" date="2009" name="Science">
        <title>The B73 maize genome: complexity, diversity, and dynamics.</title>
        <authorList>
            <person name="Schnable P.S."/>
            <person name="Ware D."/>
            <person name="Fulton R.S."/>
            <person name="Stein J.C."/>
            <person name="Wei F."/>
            <person name="Pasternak S."/>
            <person name="Liang C."/>
            <person name="Zhang J."/>
            <person name="Fulton L."/>
            <person name="Graves T.A."/>
            <person name="Minx P."/>
            <person name="Reily A.D."/>
            <person name="Courtney L."/>
            <person name="Kruchowski S.S."/>
            <person name="Tomlinson C."/>
            <person name="Strong C."/>
            <person name="Delehaunty K."/>
            <person name="Fronick C."/>
            <person name="Courtney B."/>
            <person name="Rock S.M."/>
            <person name="Belter E."/>
            <person name="Du F."/>
            <person name="Kim K."/>
            <person name="Abbott R.M."/>
            <person name="Cotton M."/>
            <person name="Levy A."/>
            <person name="Marchetto P."/>
            <person name="Ochoa K."/>
            <person name="Jackson S.M."/>
            <person name="Gillam B."/>
            <person name="Chen W."/>
            <person name="Yan L."/>
            <person name="Higginbotham J."/>
            <person name="Cardenas M."/>
            <person name="Waligorski J."/>
            <person name="Applebaum E."/>
            <person name="Phelps L."/>
            <person name="Falcone J."/>
            <person name="Kanchi K."/>
            <person name="Thane T."/>
            <person name="Scimone A."/>
            <person name="Thane N."/>
            <person name="Henke J."/>
            <person name="Wang T."/>
            <person name="Ruppert J."/>
            <person name="Shah N."/>
            <person name="Rotter K."/>
            <person name="Hodges J."/>
            <person name="Ingenthron E."/>
            <person name="Cordes M."/>
            <person name="Kohlberg S."/>
            <person name="Sgro J."/>
            <person name="Delgado B."/>
            <person name="Mead K."/>
            <person name="Chinwalla A."/>
            <person name="Leonard S."/>
            <person name="Crouse K."/>
            <person name="Collura K."/>
            <person name="Kudrna D."/>
            <person name="Currie J."/>
            <person name="He R."/>
            <person name="Angelova A."/>
            <person name="Rajasekar S."/>
            <person name="Mueller T."/>
            <person name="Lomeli R."/>
            <person name="Scara G."/>
            <person name="Ko A."/>
            <person name="Delaney K."/>
            <person name="Wissotski M."/>
            <person name="Lopez G."/>
            <person name="Campos D."/>
            <person name="Braidotti M."/>
            <person name="Ashley E."/>
            <person name="Golser W."/>
            <person name="Kim H."/>
            <person name="Lee S."/>
            <person name="Lin J."/>
            <person name="Dujmic Z."/>
            <person name="Kim W."/>
            <person name="Talag J."/>
            <person name="Zuccolo A."/>
            <person name="Fan C."/>
            <person name="Sebastian A."/>
            <person name="Kramer M."/>
            <person name="Spiegel L."/>
            <person name="Nascimento L."/>
            <person name="Zutavern T."/>
            <person name="Miller B."/>
            <person name="Ambroise C."/>
            <person name="Muller S."/>
            <person name="Spooner W."/>
            <person name="Narechania A."/>
            <person name="Ren L."/>
            <person name="Wei S."/>
            <person name="Kumari S."/>
            <person name="Faga B."/>
            <person name="Levy M.J."/>
            <person name="McMahan L."/>
            <person name="Van Buren P."/>
            <person name="Vaughn M.W."/>
            <person name="Ying K."/>
            <person name="Yeh C.-T."/>
            <person name="Emrich S.J."/>
            <person name="Jia Y."/>
            <person name="Kalyanaraman A."/>
            <person name="Hsia A.-P."/>
            <person name="Barbazuk W.B."/>
            <person name="Baucom R.S."/>
            <person name="Brutnell T.P."/>
            <person name="Carpita N.C."/>
            <person name="Chaparro C."/>
            <person name="Chia J.-M."/>
            <person name="Deragon J.-M."/>
            <person name="Estill J.C."/>
            <person name="Fu Y."/>
            <person name="Jeddeloh J.A."/>
            <person name="Han Y."/>
            <person name="Lee H."/>
            <person name="Li P."/>
            <person name="Lisch D.R."/>
            <person name="Liu S."/>
            <person name="Liu Z."/>
            <person name="Nagel D.H."/>
            <person name="McCann M.C."/>
            <person name="SanMiguel P."/>
            <person name="Myers A.M."/>
            <person name="Nettleton D."/>
            <person name="Nguyen J."/>
            <person name="Penning B.W."/>
            <person name="Ponnala L."/>
            <person name="Schneider K.L."/>
            <person name="Schwartz D.C."/>
            <person name="Sharma A."/>
            <person name="Soderlund C."/>
            <person name="Springer N.M."/>
            <person name="Sun Q."/>
            <person name="Wang H."/>
            <person name="Waterman M."/>
            <person name="Westerman R."/>
            <person name="Wolfgruber T.K."/>
            <person name="Yang L."/>
            <person name="Yu Y."/>
            <person name="Zhang L."/>
            <person name="Zhou S."/>
            <person name="Zhu Q."/>
            <person name="Bennetzen J.L."/>
            <person name="Dawe R.K."/>
            <person name="Jiang J."/>
            <person name="Jiang N."/>
            <person name="Presting G.G."/>
            <person name="Wessler S.R."/>
            <person name="Aluru S."/>
            <person name="Martienssen R.A."/>
            <person name="Clifton S.W."/>
            <person name="McCombie W.R."/>
            <person name="Wing R.A."/>
            <person name="Wilson R.K."/>
        </authorList>
    </citation>
    <scope>NUCLEOTIDE SEQUENCE [LARGE SCALE GENOMIC DNA]</scope>
    <source>
        <strain evidence="7">cv. B73</strain>
    </source>
</reference>
<dbReference type="InterPro" id="IPR008271">
    <property type="entry name" value="Ser/Thr_kinase_AS"/>
</dbReference>
<dbReference type="InterPro" id="IPR000719">
    <property type="entry name" value="Prot_kinase_dom"/>
</dbReference>
<dbReference type="EnsemblPlants" id="Zm00001eb230030_T001">
    <property type="protein sequence ID" value="Zm00001eb230030_P001"/>
    <property type="gene ID" value="Zm00001eb230030"/>
</dbReference>
<organism evidence="6 7">
    <name type="scientific">Zea mays</name>
    <name type="common">Maize</name>
    <dbReference type="NCBI Taxonomy" id="4577"/>
    <lineage>
        <taxon>Eukaryota</taxon>
        <taxon>Viridiplantae</taxon>
        <taxon>Streptophyta</taxon>
        <taxon>Embryophyta</taxon>
        <taxon>Tracheophyta</taxon>
        <taxon>Spermatophyta</taxon>
        <taxon>Magnoliopsida</taxon>
        <taxon>Liliopsida</taxon>
        <taxon>Poales</taxon>
        <taxon>Poaceae</taxon>
        <taxon>PACMAD clade</taxon>
        <taxon>Panicoideae</taxon>
        <taxon>Andropogonodae</taxon>
        <taxon>Andropogoneae</taxon>
        <taxon>Tripsacinae</taxon>
        <taxon>Zea</taxon>
    </lineage>
</organism>
<keyword evidence="7" id="KW-1185">Reference proteome</keyword>
<dbReference type="Gene3D" id="1.10.510.10">
    <property type="entry name" value="Transferase(Phosphotransferase) domain 1"/>
    <property type="match status" value="1"/>
</dbReference>
<dbReference type="InParanoid" id="A0A804PEM0"/>
<evidence type="ECO:0000256" key="2">
    <source>
        <dbReference type="ARBA" id="ARBA00022737"/>
    </source>
</evidence>
<dbReference type="InterPro" id="IPR050647">
    <property type="entry name" value="Plant_LRR-RLKs"/>
</dbReference>
<dbReference type="PROSITE" id="PS00108">
    <property type="entry name" value="PROTEIN_KINASE_ST"/>
    <property type="match status" value="1"/>
</dbReference>
<evidence type="ECO:0000259" key="5">
    <source>
        <dbReference type="PROSITE" id="PS50011"/>
    </source>
</evidence>
<dbReference type="PANTHER" id="PTHR48056:SF29">
    <property type="entry name" value="RECEPTOR-LIKE PROTEIN KINASE HSL1"/>
    <property type="match status" value="1"/>
</dbReference>
<name>A0A804PEM0_MAIZE</name>
<dbReference type="AlphaFoldDB" id="A0A804PEM0"/>
<evidence type="ECO:0000256" key="1">
    <source>
        <dbReference type="ARBA" id="ARBA00022614"/>
    </source>
</evidence>
<dbReference type="GO" id="GO:0005524">
    <property type="term" value="F:ATP binding"/>
    <property type="evidence" value="ECO:0007669"/>
    <property type="project" value="InterPro"/>
</dbReference>
<dbReference type="SUPFAM" id="SSF56112">
    <property type="entry name" value="Protein kinase-like (PK-like)"/>
    <property type="match status" value="1"/>
</dbReference>
<dbReference type="PROSITE" id="PS50011">
    <property type="entry name" value="PROTEIN_KINASE_DOM"/>
    <property type="match status" value="1"/>
</dbReference>
<reference evidence="6" key="3">
    <citation type="submission" date="2021-05" db="UniProtKB">
        <authorList>
            <consortium name="EnsemblPlants"/>
        </authorList>
    </citation>
    <scope>IDENTIFICATION</scope>
    <source>
        <strain evidence="6">cv. B73</strain>
    </source>
</reference>
<evidence type="ECO:0000256" key="4">
    <source>
        <dbReference type="ARBA" id="ARBA00023180"/>
    </source>
</evidence>
<keyword evidence="4" id="KW-0325">Glycoprotein</keyword>
<reference evidence="6" key="2">
    <citation type="submission" date="2019-07" db="EMBL/GenBank/DDBJ databases">
        <authorList>
            <person name="Seetharam A."/>
            <person name="Woodhouse M."/>
            <person name="Cannon E."/>
        </authorList>
    </citation>
    <scope>NUCLEOTIDE SEQUENCE [LARGE SCALE GENOMIC DNA]</scope>
    <source>
        <strain evidence="6">cv. B73</strain>
    </source>
</reference>
<dbReference type="Gramene" id="Zm00001eb230030_T001">
    <property type="protein sequence ID" value="Zm00001eb230030_P001"/>
    <property type="gene ID" value="Zm00001eb230030"/>
</dbReference>
<evidence type="ECO:0000256" key="3">
    <source>
        <dbReference type="ARBA" id="ARBA00023170"/>
    </source>
</evidence>
<feature type="domain" description="Protein kinase" evidence="5">
    <location>
        <begin position="1"/>
        <end position="129"/>
    </location>
</feature>
<keyword evidence="1" id="KW-0433">Leucine-rich repeat</keyword>
<dbReference type="InterPro" id="IPR011009">
    <property type="entry name" value="Kinase-like_dom_sf"/>
</dbReference>
<evidence type="ECO:0000313" key="7">
    <source>
        <dbReference type="Proteomes" id="UP000007305"/>
    </source>
</evidence>
<proteinExistence type="predicted"/>